<gene>
    <name evidence="1" type="ORF">HHI36_004462</name>
</gene>
<accession>A0ABD2NRK3</accession>
<evidence type="ECO:0000313" key="1">
    <source>
        <dbReference type="EMBL" id="KAL3281249.1"/>
    </source>
</evidence>
<dbReference type="AlphaFoldDB" id="A0ABD2NRK3"/>
<reference evidence="1 2" key="1">
    <citation type="journal article" date="2021" name="BMC Biol.">
        <title>Horizontally acquired antibacterial genes associated with adaptive radiation of ladybird beetles.</title>
        <authorList>
            <person name="Li H.S."/>
            <person name="Tang X.F."/>
            <person name="Huang Y.H."/>
            <person name="Xu Z.Y."/>
            <person name="Chen M.L."/>
            <person name="Du X.Y."/>
            <person name="Qiu B.Y."/>
            <person name="Chen P.T."/>
            <person name="Zhang W."/>
            <person name="Slipinski A."/>
            <person name="Escalona H.E."/>
            <person name="Waterhouse R.M."/>
            <person name="Zwick A."/>
            <person name="Pang H."/>
        </authorList>
    </citation>
    <scope>NUCLEOTIDE SEQUENCE [LARGE SCALE GENOMIC DNA]</scope>
    <source>
        <strain evidence="1">SYSU2018</strain>
    </source>
</reference>
<dbReference type="EMBL" id="JABFTP020000144">
    <property type="protein sequence ID" value="KAL3281249.1"/>
    <property type="molecule type" value="Genomic_DNA"/>
</dbReference>
<comment type="caution">
    <text evidence="1">The sequence shown here is derived from an EMBL/GenBank/DDBJ whole genome shotgun (WGS) entry which is preliminary data.</text>
</comment>
<evidence type="ECO:0000313" key="2">
    <source>
        <dbReference type="Proteomes" id="UP001516400"/>
    </source>
</evidence>
<dbReference type="InterPro" id="IPR013083">
    <property type="entry name" value="Znf_RING/FYVE/PHD"/>
</dbReference>
<name>A0ABD2NRK3_9CUCU</name>
<sequence>MANLDSCTVCSDNCVVNTKSLSCFHYQAKYQRQCVEVEDAILKPIQELANLFWICDSCLPVVSNGINQAMMGVIGAGTTKSTGRKQLSALRKTSTNSKPIAGESRFTLLTAVPKTIEIHVSRLAPSTEVEDIVDSLKDVIPDVSCTQLNFKYPNTYASFKLTVPVDLVKKFWILTFGQRV</sequence>
<dbReference type="Proteomes" id="UP001516400">
    <property type="component" value="Unassembled WGS sequence"/>
</dbReference>
<organism evidence="1 2">
    <name type="scientific">Cryptolaemus montrouzieri</name>
    <dbReference type="NCBI Taxonomy" id="559131"/>
    <lineage>
        <taxon>Eukaryota</taxon>
        <taxon>Metazoa</taxon>
        <taxon>Ecdysozoa</taxon>
        <taxon>Arthropoda</taxon>
        <taxon>Hexapoda</taxon>
        <taxon>Insecta</taxon>
        <taxon>Pterygota</taxon>
        <taxon>Neoptera</taxon>
        <taxon>Endopterygota</taxon>
        <taxon>Coleoptera</taxon>
        <taxon>Polyphaga</taxon>
        <taxon>Cucujiformia</taxon>
        <taxon>Coccinelloidea</taxon>
        <taxon>Coccinellidae</taxon>
        <taxon>Scymninae</taxon>
        <taxon>Scymnini</taxon>
        <taxon>Cryptolaemus</taxon>
    </lineage>
</organism>
<proteinExistence type="predicted"/>
<protein>
    <submittedName>
        <fullName evidence="1">Uncharacterized protein</fullName>
    </submittedName>
</protein>
<keyword evidence="2" id="KW-1185">Reference proteome</keyword>
<dbReference type="Gene3D" id="3.30.40.10">
    <property type="entry name" value="Zinc/RING finger domain, C3HC4 (zinc finger)"/>
    <property type="match status" value="1"/>
</dbReference>